<comment type="caution">
    <text evidence="2">The sequence shown here is derived from an EMBL/GenBank/DDBJ whole genome shotgun (WGS) entry which is preliminary data.</text>
</comment>
<keyword evidence="1" id="KW-0472">Membrane</keyword>
<proteinExistence type="predicted"/>
<accession>A0A645DFE5</accession>
<feature type="transmembrane region" description="Helical" evidence="1">
    <location>
        <begin position="6"/>
        <end position="25"/>
    </location>
</feature>
<dbReference type="AlphaFoldDB" id="A0A645DFE5"/>
<organism evidence="2">
    <name type="scientific">bioreactor metagenome</name>
    <dbReference type="NCBI Taxonomy" id="1076179"/>
    <lineage>
        <taxon>unclassified sequences</taxon>
        <taxon>metagenomes</taxon>
        <taxon>ecological metagenomes</taxon>
    </lineage>
</organism>
<keyword evidence="1" id="KW-1133">Transmembrane helix</keyword>
<reference evidence="2" key="1">
    <citation type="submission" date="2019-08" db="EMBL/GenBank/DDBJ databases">
        <authorList>
            <person name="Kucharzyk K."/>
            <person name="Murdoch R.W."/>
            <person name="Higgins S."/>
            <person name="Loffler F."/>
        </authorList>
    </citation>
    <scope>NUCLEOTIDE SEQUENCE</scope>
</reference>
<protein>
    <recommendedName>
        <fullName evidence="3">DUF1294 domain-containing protein</fullName>
    </recommendedName>
</protein>
<dbReference type="InterPro" id="IPR010718">
    <property type="entry name" value="DUF1294"/>
</dbReference>
<feature type="transmembrane region" description="Helical" evidence="1">
    <location>
        <begin position="70"/>
        <end position="93"/>
    </location>
</feature>
<sequence>MSLTSRFLLIFWAGMNILQFVLFAYDKRMAISQQSRIPEKWLWRIAWMGGAFGAWIAMEVLRHKTQHKAFVVGMPWLSLVQIAVLTTIVGRFFL</sequence>
<evidence type="ECO:0000313" key="2">
    <source>
        <dbReference type="EMBL" id="MPM87987.1"/>
    </source>
</evidence>
<name>A0A645DFE5_9ZZZZ</name>
<gene>
    <name evidence="2" type="ORF">SDC9_135088</name>
</gene>
<dbReference type="Pfam" id="PF06961">
    <property type="entry name" value="DUF1294"/>
    <property type="match status" value="1"/>
</dbReference>
<evidence type="ECO:0000256" key="1">
    <source>
        <dbReference type="SAM" id="Phobius"/>
    </source>
</evidence>
<feature type="transmembrane region" description="Helical" evidence="1">
    <location>
        <begin position="41"/>
        <end position="58"/>
    </location>
</feature>
<evidence type="ECO:0008006" key="3">
    <source>
        <dbReference type="Google" id="ProtNLM"/>
    </source>
</evidence>
<dbReference type="EMBL" id="VSSQ01035694">
    <property type="protein sequence ID" value="MPM87987.1"/>
    <property type="molecule type" value="Genomic_DNA"/>
</dbReference>
<keyword evidence="1" id="KW-0812">Transmembrane</keyword>